<keyword evidence="1 2" id="KW-0597">Phosphoprotein</keyword>
<dbReference type="Gene3D" id="3.40.50.2300">
    <property type="match status" value="2"/>
</dbReference>
<evidence type="ECO:0000313" key="5">
    <source>
        <dbReference type="Proteomes" id="UP000036850"/>
    </source>
</evidence>
<dbReference type="InterPro" id="IPR011006">
    <property type="entry name" value="CheY-like_superfamily"/>
</dbReference>
<comment type="caution">
    <text evidence="4">The sequence shown here is derived from an EMBL/GenBank/DDBJ whole genome shotgun (WGS) entry which is preliminary data.</text>
</comment>
<evidence type="ECO:0000256" key="1">
    <source>
        <dbReference type="ARBA" id="ARBA00022553"/>
    </source>
</evidence>
<gene>
    <name evidence="4" type="ORF">AC626_14220</name>
</gene>
<dbReference type="Proteomes" id="UP000036850">
    <property type="component" value="Unassembled WGS sequence"/>
</dbReference>
<dbReference type="InterPro" id="IPR050595">
    <property type="entry name" value="Bact_response_regulator"/>
</dbReference>
<dbReference type="PANTHER" id="PTHR44591:SF3">
    <property type="entry name" value="RESPONSE REGULATORY DOMAIN-CONTAINING PROTEIN"/>
    <property type="match status" value="1"/>
</dbReference>
<reference evidence="5" key="1">
    <citation type="submission" date="2015-07" db="EMBL/GenBank/DDBJ databases">
        <title>Draft genome sequence of a Pseudoalteromonas rubra strain, OCN096, isolated from Kaneohe Bay, Oahu, Hawaii.</title>
        <authorList>
            <person name="Beurmann S."/>
            <person name="Ushijima B."/>
            <person name="Belcaid M."/>
            <person name="Callahan S.M."/>
            <person name="Aeby G.S."/>
        </authorList>
    </citation>
    <scope>NUCLEOTIDE SEQUENCE [LARGE SCALE GENOMIC DNA]</scope>
    <source>
        <strain evidence="5">OCN096</strain>
    </source>
</reference>
<feature type="domain" description="Response regulatory" evidence="3">
    <location>
        <begin position="10"/>
        <end position="127"/>
    </location>
</feature>
<dbReference type="AlphaFoldDB" id="A0A0L0ESN6"/>
<name>A0A0L0ESN6_9GAMM</name>
<protein>
    <submittedName>
        <fullName evidence="4">Chemotaxis protein CheY</fullName>
    </submittedName>
</protein>
<feature type="modified residue" description="4-aspartylphosphate" evidence="2">
    <location>
        <position position="196"/>
    </location>
</feature>
<proteinExistence type="predicted"/>
<dbReference type="OrthoDB" id="9800897at2"/>
<sequence>MNELLSSDLSILLLEPSQTQRRIISNELQEEGIRNIESVDTLAAAIESLNNSKPDLVISALYLPDGEALTLLQHIHTELADHQLPFMLVSSETRRIQLEAFKQSGVVAILPKPFNKTHLGKAINATLDILSPEELELDLYDIQELRILVVDDSRLARNHIRRVLNNLGATRISEAEHGAEALTILEESMFDLIITDFNMPEVNGQELAEAIRNSNEHNHVPILMVSSEANETHLANIAQSGVNALCDKPFEPQVVKQLIYQLLEQS</sequence>
<dbReference type="SUPFAM" id="SSF52172">
    <property type="entry name" value="CheY-like"/>
    <property type="match status" value="2"/>
</dbReference>
<evidence type="ECO:0000259" key="3">
    <source>
        <dbReference type="PROSITE" id="PS50110"/>
    </source>
</evidence>
<feature type="domain" description="Response regulatory" evidence="3">
    <location>
        <begin position="146"/>
        <end position="263"/>
    </location>
</feature>
<accession>A0A0L0ESN6</accession>
<evidence type="ECO:0000256" key="2">
    <source>
        <dbReference type="PROSITE-ProRule" id="PRU00169"/>
    </source>
</evidence>
<comment type="caution">
    <text evidence="2">Lacks conserved residue(s) required for the propagation of feature annotation.</text>
</comment>
<dbReference type="EMBL" id="LFZX01000109">
    <property type="protein sequence ID" value="KNC66908.1"/>
    <property type="molecule type" value="Genomic_DNA"/>
</dbReference>
<dbReference type="SMART" id="SM00448">
    <property type="entry name" value="REC"/>
    <property type="match status" value="2"/>
</dbReference>
<dbReference type="CDD" id="cd00156">
    <property type="entry name" value="REC"/>
    <property type="match status" value="1"/>
</dbReference>
<organism evidence="4 5">
    <name type="scientific">Pseudoalteromonas rubra</name>
    <dbReference type="NCBI Taxonomy" id="43658"/>
    <lineage>
        <taxon>Bacteria</taxon>
        <taxon>Pseudomonadati</taxon>
        <taxon>Pseudomonadota</taxon>
        <taxon>Gammaproteobacteria</taxon>
        <taxon>Alteromonadales</taxon>
        <taxon>Pseudoalteromonadaceae</taxon>
        <taxon>Pseudoalteromonas</taxon>
    </lineage>
</organism>
<dbReference type="Pfam" id="PF00072">
    <property type="entry name" value="Response_reg"/>
    <property type="match status" value="2"/>
</dbReference>
<evidence type="ECO:0000313" key="4">
    <source>
        <dbReference type="EMBL" id="KNC66908.1"/>
    </source>
</evidence>
<dbReference type="InterPro" id="IPR001789">
    <property type="entry name" value="Sig_transdc_resp-reg_receiver"/>
</dbReference>
<dbReference type="GO" id="GO:0000160">
    <property type="term" value="P:phosphorelay signal transduction system"/>
    <property type="evidence" value="ECO:0007669"/>
    <property type="project" value="InterPro"/>
</dbReference>
<dbReference type="PROSITE" id="PS50110">
    <property type="entry name" value="RESPONSE_REGULATORY"/>
    <property type="match status" value="2"/>
</dbReference>
<dbReference type="PANTHER" id="PTHR44591">
    <property type="entry name" value="STRESS RESPONSE REGULATOR PROTEIN 1"/>
    <property type="match status" value="1"/>
</dbReference>
<dbReference type="PATRIC" id="fig|43658.6.peg.808"/>